<evidence type="ECO:0000256" key="1">
    <source>
        <dbReference type="ARBA" id="ARBA00004651"/>
    </source>
</evidence>
<keyword evidence="5 7" id="KW-1133">Transmembrane helix</keyword>
<feature type="transmembrane region" description="Helical" evidence="7">
    <location>
        <begin position="376"/>
        <end position="396"/>
    </location>
</feature>
<evidence type="ECO:0000256" key="5">
    <source>
        <dbReference type="ARBA" id="ARBA00022989"/>
    </source>
</evidence>
<organism evidence="8 9">
    <name type="scientific">Alteraurantiacibacter aestuarii</name>
    <dbReference type="NCBI Taxonomy" id="650004"/>
    <lineage>
        <taxon>Bacteria</taxon>
        <taxon>Pseudomonadati</taxon>
        <taxon>Pseudomonadota</taxon>
        <taxon>Alphaproteobacteria</taxon>
        <taxon>Sphingomonadales</taxon>
        <taxon>Erythrobacteraceae</taxon>
        <taxon>Alteraurantiacibacter</taxon>
    </lineage>
</organism>
<evidence type="ECO:0000256" key="6">
    <source>
        <dbReference type="ARBA" id="ARBA00023136"/>
    </source>
</evidence>
<evidence type="ECO:0000256" key="2">
    <source>
        <dbReference type="ARBA" id="ARBA00007430"/>
    </source>
</evidence>
<gene>
    <name evidence="8" type="ORF">GRI32_01735</name>
</gene>
<comment type="caution">
    <text evidence="8">The sequence shown here is derived from an EMBL/GenBank/DDBJ whole genome shotgun (WGS) entry which is preliminary data.</text>
</comment>
<feature type="transmembrane region" description="Helical" evidence="7">
    <location>
        <begin position="101"/>
        <end position="124"/>
    </location>
</feature>
<dbReference type="RefSeq" id="WP_160589393.1">
    <property type="nucleotide sequence ID" value="NZ_BAAAFP010000002.1"/>
</dbReference>
<dbReference type="PANTHER" id="PTHR30250:SF10">
    <property type="entry name" value="LIPOPOLYSACCHARIDE BIOSYNTHESIS PROTEIN WZXC"/>
    <property type="match status" value="1"/>
</dbReference>
<evidence type="ECO:0000256" key="7">
    <source>
        <dbReference type="SAM" id="Phobius"/>
    </source>
</evidence>
<comment type="similarity">
    <text evidence="2">Belongs to the polysaccharide synthase family.</text>
</comment>
<evidence type="ECO:0000313" key="9">
    <source>
        <dbReference type="Proteomes" id="UP000435243"/>
    </source>
</evidence>
<dbReference type="OrthoDB" id="7356923at2"/>
<keyword evidence="3" id="KW-1003">Cell membrane</keyword>
<keyword evidence="6 7" id="KW-0472">Membrane</keyword>
<feature type="transmembrane region" description="Helical" evidence="7">
    <location>
        <begin position="27"/>
        <end position="53"/>
    </location>
</feature>
<comment type="subcellular location">
    <subcellularLocation>
        <location evidence="1">Cell membrane</location>
        <topology evidence="1">Multi-pass membrane protein</topology>
    </subcellularLocation>
</comment>
<accession>A0A844ZI46</accession>
<evidence type="ECO:0000256" key="3">
    <source>
        <dbReference type="ARBA" id="ARBA00022475"/>
    </source>
</evidence>
<dbReference type="EMBL" id="WTYY01000001">
    <property type="protein sequence ID" value="MXO87458.1"/>
    <property type="molecule type" value="Genomic_DNA"/>
</dbReference>
<proteinExistence type="inferred from homology"/>
<dbReference type="AlphaFoldDB" id="A0A844ZI46"/>
<feature type="transmembrane region" description="Helical" evidence="7">
    <location>
        <begin position="130"/>
        <end position="151"/>
    </location>
</feature>
<feature type="transmembrane region" description="Helical" evidence="7">
    <location>
        <begin position="459"/>
        <end position="481"/>
    </location>
</feature>
<feature type="transmembrane region" description="Helical" evidence="7">
    <location>
        <begin position="163"/>
        <end position="183"/>
    </location>
</feature>
<feature type="transmembrane region" description="Helical" evidence="7">
    <location>
        <begin position="402"/>
        <end position="422"/>
    </location>
</feature>
<keyword evidence="9" id="KW-1185">Reference proteome</keyword>
<dbReference type="PANTHER" id="PTHR30250">
    <property type="entry name" value="PST FAMILY PREDICTED COLANIC ACID TRANSPORTER"/>
    <property type="match status" value="1"/>
</dbReference>
<dbReference type="Pfam" id="PF13440">
    <property type="entry name" value="Polysacc_synt_3"/>
    <property type="match status" value="1"/>
</dbReference>
<evidence type="ECO:0000256" key="4">
    <source>
        <dbReference type="ARBA" id="ARBA00022692"/>
    </source>
</evidence>
<feature type="transmembrane region" description="Helical" evidence="7">
    <location>
        <begin position="59"/>
        <end position="80"/>
    </location>
</feature>
<evidence type="ECO:0000313" key="8">
    <source>
        <dbReference type="EMBL" id="MXO87458.1"/>
    </source>
</evidence>
<feature type="transmembrane region" description="Helical" evidence="7">
    <location>
        <begin position="335"/>
        <end position="355"/>
    </location>
</feature>
<dbReference type="GO" id="GO:0005886">
    <property type="term" value="C:plasma membrane"/>
    <property type="evidence" value="ECO:0007669"/>
    <property type="project" value="UniProtKB-SubCell"/>
</dbReference>
<feature type="transmembrane region" description="Helical" evidence="7">
    <location>
        <begin position="301"/>
        <end position="323"/>
    </location>
</feature>
<sequence length="505" mass="53704">MAEATSHPPDGDDPAAREPATRSVRSAAVWAMGSQYTGFVIQFITSVIISRFFLAPDEVGLFSIALAAAMMVAVLQDFGLTRYITGLARLDHEETARCSSVAVVFSWTVGLAIAAASPAVASFYGHADLLPILLIIALSYGFSAFSIMPVALLSREMAFGRLFVVNVSSAFVQGGVAIGMAMAGFSALSLAWAMVASAAIRAIAGQALRPALPFPPRFDGLAEVLRFGSQSSYLFIIGAVGSRSADLIVGKFLSLAATGIYTRSTGLASQLRTLVSGGIGSVVYPSFARIQRRGGSLAEPYLKVVACFTASTWPVMAGLAIGAEPLVESLFGPRWIAVAPILQLIAISEMLFEALPMQMEIPILHGEMKKLTRRNILDTIVSVTLLIAGAMVSVEMAAVSRIAYAAIWIFIYVFFICGLIDLSPLRLVRIYAKGLVATVAAIVPLSIAALVMPDFRYCGIATLGSFALMGAPLWLAALWLLRHPLWDEIVSIGSGFALRLRARQA</sequence>
<name>A0A844ZI46_9SPHN</name>
<reference evidence="8 9" key="1">
    <citation type="submission" date="2019-12" db="EMBL/GenBank/DDBJ databases">
        <title>Genomic-based taxomic classification of the family Erythrobacteraceae.</title>
        <authorList>
            <person name="Xu L."/>
        </authorList>
    </citation>
    <scope>NUCLEOTIDE SEQUENCE [LARGE SCALE GENOMIC DNA]</scope>
    <source>
        <strain evidence="8 9">JCM 16339</strain>
    </source>
</reference>
<feature type="transmembrane region" description="Helical" evidence="7">
    <location>
        <begin position="434"/>
        <end position="453"/>
    </location>
</feature>
<keyword evidence="4 7" id="KW-0812">Transmembrane</keyword>
<protein>
    <submittedName>
        <fullName evidence="8">Oligosaccharide flippase family protein</fullName>
    </submittedName>
</protein>
<dbReference type="Proteomes" id="UP000435243">
    <property type="component" value="Unassembled WGS sequence"/>
</dbReference>
<dbReference type="InterPro" id="IPR050833">
    <property type="entry name" value="Poly_Biosynth_Transport"/>
</dbReference>